<reference evidence="2 3" key="1">
    <citation type="submission" date="2015-09" db="EMBL/GenBank/DDBJ databases">
        <title>Trachymyrmex cornetzi WGS genome.</title>
        <authorList>
            <person name="Nygaard S."/>
            <person name="Hu H."/>
            <person name="Boomsma J."/>
            <person name="Zhang G."/>
        </authorList>
    </citation>
    <scope>NUCLEOTIDE SEQUENCE [LARGE SCALE GENOMIC DNA]</scope>
    <source>
        <strain evidence="2">Tcor2-1</strain>
        <tissue evidence="2">Whole body</tissue>
    </source>
</reference>
<sequence length="258" mass="28773">VLENWRPLALGDTVPKLFVALLVDRLTDWAVTHGKLCSVQKGFLRDEELLRGVVGRRIGHALSCEDIASFLSGSLDGKMRGGGETSLWSSARNAALRQSGRLSLRWRWAEATEEMELQCQSPRGAAIKIPPGARGQVVNRLRSAVVEHYSNRLLSKPDQSKVFEVSLQSRVSNHFIRGGSFTRFADWRFVHKARLDVLPLNGARRWGTNDKRCRQCGEASETLPHVPLRYPFRRNTAEAQRCPAPPLESHSPSRGSAG</sequence>
<proteinExistence type="predicted"/>
<evidence type="ECO:0000313" key="3">
    <source>
        <dbReference type="Proteomes" id="UP000078492"/>
    </source>
</evidence>
<evidence type="ECO:0000256" key="1">
    <source>
        <dbReference type="SAM" id="MobiDB-lite"/>
    </source>
</evidence>
<dbReference type="AlphaFoldDB" id="A0A151JN29"/>
<dbReference type="EMBL" id="KQ978871">
    <property type="protein sequence ID" value="KYN27896.1"/>
    <property type="molecule type" value="Genomic_DNA"/>
</dbReference>
<name>A0A151JN29_9HYME</name>
<feature type="non-terminal residue" evidence="2">
    <location>
        <position position="1"/>
    </location>
</feature>
<gene>
    <name evidence="2" type="ORF">ALC57_02700</name>
</gene>
<dbReference type="STRING" id="471704.A0A151JN29"/>
<keyword evidence="3" id="KW-1185">Reference proteome</keyword>
<feature type="region of interest" description="Disordered" evidence="1">
    <location>
        <begin position="237"/>
        <end position="258"/>
    </location>
</feature>
<evidence type="ECO:0000313" key="2">
    <source>
        <dbReference type="EMBL" id="KYN27896.1"/>
    </source>
</evidence>
<accession>A0A151JN29</accession>
<evidence type="ECO:0008006" key="4">
    <source>
        <dbReference type="Google" id="ProtNLM"/>
    </source>
</evidence>
<organism evidence="2 3">
    <name type="scientific">Trachymyrmex cornetzi</name>
    <dbReference type="NCBI Taxonomy" id="471704"/>
    <lineage>
        <taxon>Eukaryota</taxon>
        <taxon>Metazoa</taxon>
        <taxon>Ecdysozoa</taxon>
        <taxon>Arthropoda</taxon>
        <taxon>Hexapoda</taxon>
        <taxon>Insecta</taxon>
        <taxon>Pterygota</taxon>
        <taxon>Neoptera</taxon>
        <taxon>Endopterygota</taxon>
        <taxon>Hymenoptera</taxon>
        <taxon>Apocrita</taxon>
        <taxon>Aculeata</taxon>
        <taxon>Formicoidea</taxon>
        <taxon>Formicidae</taxon>
        <taxon>Myrmicinae</taxon>
        <taxon>Trachymyrmex</taxon>
    </lineage>
</organism>
<dbReference type="Proteomes" id="UP000078492">
    <property type="component" value="Unassembled WGS sequence"/>
</dbReference>
<protein>
    <recommendedName>
        <fullName evidence="4">Reverse transcriptase domain-containing protein</fullName>
    </recommendedName>
</protein>